<proteinExistence type="predicted"/>
<accession>A0A7D4P601</accession>
<evidence type="ECO:0000313" key="2">
    <source>
        <dbReference type="Proteomes" id="UP000504724"/>
    </source>
</evidence>
<gene>
    <name evidence="1" type="ORF">HQN79_11400</name>
</gene>
<dbReference type="Gene3D" id="3.30.750.24">
    <property type="entry name" value="STAS domain"/>
    <property type="match status" value="1"/>
</dbReference>
<dbReference type="AlphaFoldDB" id="A0A7D4P601"/>
<dbReference type="InterPro" id="IPR036513">
    <property type="entry name" value="STAS_dom_sf"/>
</dbReference>
<sequence>MKIEYQKNANLLKVDLKDSLDNTFCRKLKGLLGDQVGPKTLLMLDFARVEFLGSHIVSYIIGAYEAVNFEASRLKLINVSESAYLFLQSFKFDAMFVIQKQPSV</sequence>
<keyword evidence="2" id="KW-1185">Reference proteome</keyword>
<dbReference type="RefSeq" id="WP_173286651.1">
    <property type="nucleotide sequence ID" value="NZ_CP054020.1"/>
</dbReference>
<evidence type="ECO:0000313" key="1">
    <source>
        <dbReference type="EMBL" id="QKI90136.1"/>
    </source>
</evidence>
<dbReference type="SUPFAM" id="SSF52091">
    <property type="entry name" value="SpoIIaa-like"/>
    <property type="match status" value="1"/>
</dbReference>
<dbReference type="KEGG" id="txa:HQN79_11400"/>
<evidence type="ECO:0008006" key="3">
    <source>
        <dbReference type="Google" id="ProtNLM"/>
    </source>
</evidence>
<dbReference type="Proteomes" id="UP000504724">
    <property type="component" value="Chromosome"/>
</dbReference>
<name>A0A7D4P601_9GAMM</name>
<reference evidence="1 2" key="1">
    <citation type="submission" date="2020-05" db="EMBL/GenBank/DDBJ databases">
        <title>Thiomicrorhabdus sediminis sp.nov. and Thiomicrorhabdus xiamenensis sp.nov., novel sulfur-oxidizing bacteria isolated from coastal sediment.</title>
        <authorList>
            <person name="Liu X."/>
        </authorList>
    </citation>
    <scope>NUCLEOTIDE SEQUENCE [LARGE SCALE GENOMIC DNA]</scope>
    <source>
        <strain evidence="1 2">G2</strain>
    </source>
</reference>
<dbReference type="EMBL" id="CP054020">
    <property type="protein sequence ID" value="QKI90136.1"/>
    <property type="molecule type" value="Genomic_DNA"/>
</dbReference>
<organism evidence="1 2">
    <name type="scientific">Thiomicrorhabdus xiamenensis</name>
    <dbReference type="NCBI Taxonomy" id="2739063"/>
    <lineage>
        <taxon>Bacteria</taxon>
        <taxon>Pseudomonadati</taxon>
        <taxon>Pseudomonadota</taxon>
        <taxon>Gammaproteobacteria</taxon>
        <taxon>Thiotrichales</taxon>
        <taxon>Piscirickettsiaceae</taxon>
        <taxon>Thiomicrorhabdus</taxon>
    </lineage>
</organism>
<protein>
    <recommendedName>
        <fullName evidence="3">STAS domain-containing protein</fullName>
    </recommendedName>
</protein>